<organism evidence="1 2">
    <name type="scientific">Mesorhizobium alhagi CCNWXJ12-2</name>
    <dbReference type="NCBI Taxonomy" id="1107882"/>
    <lineage>
        <taxon>Bacteria</taxon>
        <taxon>Pseudomonadati</taxon>
        <taxon>Pseudomonadota</taxon>
        <taxon>Alphaproteobacteria</taxon>
        <taxon>Hyphomicrobiales</taxon>
        <taxon>Phyllobacteriaceae</taxon>
        <taxon>Allomesorhizobium</taxon>
    </lineage>
</organism>
<dbReference type="Proteomes" id="UP000003250">
    <property type="component" value="Unassembled WGS sequence"/>
</dbReference>
<sequence>MVMLMGISHPPYDLYVTAFTAATTSPTFGSASFSRLAA</sequence>
<evidence type="ECO:0000313" key="2">
    <source>
        <dbReference type="Proteomes" id="UP000003250"/>
    </source>
</evidence>
<proteinExistence type="predicted"/>
<dbReference type="EMBL" id="AHAM01000184">
    <property type="protein sequence ID" value="EHK54969.1"/>
    <property type="molecule type" value="Genomic_DNA"/>
</dbReference>
<dbReference type="AlphaFoldDB" id="H0HWC6"/>
<protein>
    <submittedName>
        <fullName evidence="1">Uncharacterized protein</fullName>
    </submittedName>
</protein>
<evidence type="ECO:0000313" key="1">
    <source>
        <dbReference type="EMBL" id="EHK54969.1"/>
    </source>
</evidence>
<name>H0HWC6_9HYPH</name>
<gene>
    <name evidence="1" type="ORF">MAXJ12_22431</name>
</gene>
<accession>H0HWC6</accession>
<reference evidence="1 2" key="1">
    <citation type="journal article" date="2012" name="J. Bacteriol.">
        <title>Draft Genome Sequence of Mesorhizobium alhagi CCNWXJ12-2T, a Novel Salt-Resistant Species Isolated from the Desert of Northwestern China.</title>
        <authorList>
            <person name="Zhou M."/>
            <person name="Chen W."/>
            <person name="Chen H."/>
            <person name="Wei G."/>
        </authorList>
    </citation>
    <scope>NUCLEOTIDE SEQUENCE [LARGE SCALE GENOMIC DNA]</scope>
    <source>
        <strain evidence="1 2">CCNWXJ12-2</strain>
    </source>
</reference>
<keyword evidence="2" id="KW-1185">Reference proteome</keyword>